<dbReference type="EMBL" id="JAMQOP010000002">
    <property type="protein sequence ID" value="MDS0299075.1"/>
    <property type="molecule type" value="Genomic_DNA"/>
</dbReference>
<accession>A0ABU2GE43</accession>
<dbReference type="RefSeq" id="WP_310923936.1">
    <property type="nucleotide sequence ID" value="NZ_JAMQOP010000002.1"/>
</dbReference>
<evidence type="ECO:0000313" key="3">
    <source>
        <dbReference type="Proteomes" id="UP001257060"/>
    </source>
</evidence>
<comment type="caution">
    <text evidence="2">The sequence shown here is derived from an EMBL/GenBank/DDBJ whole genome shotgun (WGS) entry which is preliminary data.</text>
</comment>
<sequence length="91" mass="9617">MRLGDTLSLRLTVEETEAERSDRGLVKTRIEVLRGVADADGENGVDGGDRDDGETDAEVVCSMVALTLFARREDGTEGENGDESGDESGAA</sequence>
<keyword evidence="3" id="KW-1185">Reference proteome</keyword>
<evidence type="ECO:0000256" key="1">
    <source>
        <dbReference type="SAM" id="MobiDB-lite"/>
    </source>
</evidence>
<feature type="compositionally biased region" description="Acidic residues" evidence="1">
    <location>
        <begin position="76"/>
        <end position="91"/>
    </location>
</feature>
<name>A0ABU2GE43_9EURY</name>
<gene>
    <name evidence="2" type="ORF">NDI76_10000</name>
</gene>
<dbReference type="Proteomes" id="UP001257060">
    <property type="component" value="Unassembled WGS sequence"/>
</dbReference>
<protein>
    <submittedName>
        <fullName evidence="2">Uncharacterized protein</fullName>
    </submittedName>
</protein>
<reference evidence="2 3" key="1">
    <citation type="submission" date="2022-06" db="EMBL/GenBank/DDBJ databases">
        <title>Halogeometricum sp. a new haloarchaeum isolate from saline soil.</title>
        <authorList>
            <person name="Strakova D."/>
            <person name="Galisteo C."/>
            <person name="Sanchez-Porro C."/>
            <person name="Ventosa A."/>
        </authorList>
    </citation>
    <scope>NUCLEOTIDE SEQUENCE [LARGE SCALE GENOMIC DNA]</scope>
    <source>
        <strain evidence="2 3">S1BR25-6</strain>
    </source>
</reference>
<proteinExistence type="predicted"/>
<evidence type="ECO:0000313" key="2">
    <source>
        <dbReference type="EMBL" id="MDS0299075.1"/>
    </source>
</evidence>
<organism evidence="2 3">
    <name type="scientific">Halogeometricum salsisoli</name>
    <dbReference type="NCBI Taxonomy" id="2950536"/>
    <lineage>
        <taxon>Archaea</taxon>
        <taxon>Methanobacteriati</taxon>
        <taxon>Methanobacteriota</taxon>
        <taxon>Stenosarchaea group</taxon>
        <taxon>Halobacteria</taxon>
        <taxon>Halobacteriales</taxon>
        <taxon>Haloferacaceae</taxon>
        <taxon>Halogeometricum</taxon>
    </lineage>
</organism>
<feature type="region of interest" description="Disordered" evidence="1">
    <location>
        <begin position="70"/>
        <end position="91"/>
    </location>
</feature>